<accession>A0AAD5QSY1</accession>
<dbReference type="Proteomes" id="UP001196413">
    <property type="component" value="Unassembled WGS sequence"/>
</dbReference>
<sequence>MMRISNDFWNVVFNLTVKILSLLRRMKGFGKIGVPSFVSTRYPLKMLKITMDQFGFRFCKDPTTSKEHHYKRGNVATTMQEVRQPKCLSDSEPNPLYIRSSDHGCPLCRDFGACINKVEEVKSCAVAVVPETSTNANGAVRHREEKKKRNHLLRYRHRDLFETVVTKSSLCHSTVAEYLLTSPLRLKDHLSNFNWVELEPSFRHLHARDIRHEWWAIIKRLRASLLDHIISYDQDQAWTRAMDEVIPRRRFSIHDWIYYVKTLRKCIDCSATEVRPRHIDRAKLVDKLSKHGVVDRKKFNLGRCPRFIRIKAFIRARDSSVFCHLRPSIGARDKLRIMEECYRRLVWQREDNYTSASLPRVKMSLFAECVIDRMRDIDSLWQPPAVFKQWITPWFHVSMSSKQSSSLKARNPAVDLLQLRHSPYDEPER</sequence>
<dbReference type="EMBL" id="JAHQIW010003887">
    <property type="protein sequence ID" value="KAJ1360505.1"/>
    <property type="molecule type" value="Genomic_DNA"/>
</dbReference>
<evidence type="ECO:0000313" key="1">
    <source>
        <dbReference type="EMBL" id="KAJ1360505.1"/>
    </source>
</evidence>
<protein>
    <submittedName>
        <fullName evidence="1">Uncharacterized protein</fullName>
    </submittedName>
</protein>
<keyword evidence="2" id="KW-1185">Reference proteome</keyword>
<evidence type="ECO:0000313" key="2">
    <source>
        <dbReference type="Proteomes" id="UP001196413"/>
    </source>
</evidence>
<dbReference type="AlphaFoldDB" id="A0AAD5QSY1"/>
<proteinExistence type="predicted"/>
<name>A0AAD5QSY1_PARTN</name>
<reference evidence="1" key="1">
    <citation type="submission" date="2021-06" db="EMBL/GenBank/DDBJ databases">
        <title>Parelaphostrongylus tenuis whole genome reference sequence.</title>
        <authorList>
            <person name="Garwood T.J."/>
            <person name="Larsen P.A."/>
            <person name="Fountain-Jones N.M."/>
            <person name="Garbe J.R."/>
            <person name="Macchietto M.G."/>
            <person name="Kania S.A."/>
            <person name="Gerhold R.W."/>
            <person name="Richards J.E."/>
            <person name="Wolf T.M."/>
        </authorList>
    </citation>
    <scope>NUCLEOTIDE SEQUENCE</scope>
    <source>
        <strain evidence="1">MNPRO001-30</strain>
        <tissue evidence="1">Meninges</tissue>
    </source>
</reference>
<organism evidence="1 2">
    <name type="scientific">Parelaphostrongylus tenuis</name>
    <name type="common">Meningeal worm</name>
    <dbReference type="NCBI Taxonomy" id="148309"/>
    <lineage>
        <taxon>Eukaryota</taxon>
        <taxon>Metazoa</taxon>
        <taxon>Ecdysozoa</taxon>
        <taxon>Nematoda</taxon>
        <taxon>Chromadorea</taxon>
        <taxon>Rhabditida</taxon>
        <taxon>Rhabditina</taxon>
        <taxon>Rhabditomorpha</taxon>
        <taxon>Strongyloidea</taxon>
        <taxon>Metastrongylidae</taxon>
        <taxon>Parelaphostrongylus</taxon>
    </lineage>
</organism>
<comment type="caution">
    <text evidence="1">The sequence shown here is derived from an EMBL/GenBank/DDBJ whole genome shotgun (WGS) entry which is preliminary data.</text>
</comment>
<gene>
    <name evidence="1" type="ORF">KIN20_019496</name>
</gene>